<proteinExistence type="predicted"/>
<dbReference type="EMBL" id="FNVU01000001">
    <property type="protein sequence ID" value="SEF45795.1"/>
    <property type="molecule type" value="Genomic_DNA"/>
</dbReference>
<dbReference type="AlphaFoldDB" id="A0A1H5S5B8"/>
<accession>A0A1H5S5B8</accession>
<evidence type="ECO:0000313" key="1">
    <source>
        <dbReference type="EMBL" id="SEF45795.1"/>
    </source>
</evidence>
<gene>
    <name evidence="1" type="ORF">SAMN05216223_1017</name>
</gene>
<dbReference type="RefSeq" id="WP_103883463.1">
    <property type="nucleotide sequence ID" value="NZ_FNVU01000001.1"/>
</dbReference>
<keyword evidence="2" id="KW-1185">Reference proteome</keyword>
<dbReference type="Gene3D" id="2.60.20.10">
    <property type="entry name" value="Crystallins"/>
    <property type="match status" value="1"/>
</dbReference>
<organism evidence="1 2">
    <name type="scientific">Actinacidiphila yanglinensis</name>
    <dbReference type="NCBI Taxonomy" id="310779"/>
    <lineage>
        <taxon>Bacteria</taxon>
        <taxon>Bacillati</taxon>
        <taxon>Actinomycetota</taxon>
        <taxon>Actinomycetes</taxon>
        <taxon>Kitasatosporales</taxon>
        <taxon>Streptomycetaceae</taxon>
        <taxon>Actinacidiphila</taxon>
    </lineage>
</organism>
<protein>
    <submittedName>
        <fullName evidence="1">Uncharacterized protein</fullName>
    </submittedName>
</protein>
<name>A0A1H5S5B8_9ACTN</name>
<dbReference type="Proteomes" id="UP000236754">
    <property type="component" value="Unassembled WGS sequence"/>
</dbReference>
<sequence>MSLKSLSSPRALPRSGRPVAAVLAATAAAALLGGAAAGPAAARAVDPALPMPVTALPVSPLPVTALPVSPLPAASSTVPPVSSGPPVSAASAASAALAQVAAVLPHTHCVLTLHGTDAPVARCGAAAETRAARTGTLLMTWYTGPGYAGGSTDVRSADGPCDAGGAAVFDIGGSLGGSWDHAISSFRDRGGCAVVQGWSGPGYEGQTRTWVGDQPYLGADWDDAIASLVVHG</sequence>
<reference evidence="1 2" key="1">
    <citation type="submission" date="2016-10" db="EMBL/GenBank/DDBJ databases">
        <authorList>
            <person name="de Groot N.N."/>
        </authorList>
    </citation>
    <scope>NUCLEOTIDE SEQUENCE [LARGE SCALE GENOMIC DNA]</scope>
    <source>
        <strain evidence="1 2">CGMCC 4.2023</strain>
    </source>
</reference>
<evidence type="ECO:0000313" key="2">
    <source>
        <dbReference type="Proteomes" id="UP000236754"/>
    </source>
</evidence>